<proteinExistence type="predicted"/>
<dbReference type="Proteomes" id="UP000189229">
    <property type="component" value="Unassembled WGS sequence"/>
</dbReference>
<reference evidence="2 3" key="1">
    <citation type="submission" date="2017-02" db="EMBL/GenBank/DDBJ databases">
        <title>Complete genome sequences of Mycobacterium kansasii strains isolated from rhesus macaques.</title>
        <authorList>
            <person name="Panda A."/>
            <person name="Nagaraj S."/>
            <person name="Zhao X."/>
            <person name="Tettelin H."/>
            <person name="Detolla L.J."/>
        </authorList>
    </citation>
    <scope>NUCLEOTIDE SEQUENCE [LARGE SCALE GENOMIC DNA]</scope>
    <source>
        <strain evidence="2 3">11-3813</strain>
    </source>
</reference>
<evidence type="ECO:0000256" key="1">
    <source>
        <dbReference type="SAM" id="MobiDB-lite"/>
    </source>
</evidence>
<dbReference type="AlphaFoldDB" id="A0A1V3XJT4"/>
<protein>
    <submittedName>
        <fullName evidence="2">Uncharacterized protein</fullName>
    </submittedName>
</protein>
<feature type="region of interest" description="Disordered" evidence="1">
    <location>
        <begin position="1"/>
        <end position="23"/>
    </location>
</feature>
<evidence type="ECO:0000313" key="2">
    <source>
        <dbReference type="EMBL" id="OOK79392.1"/>
    </source>
</evidence>
<organism evidence="2 3">
    <name type="scientific">Mycobacterium kansasii</name>
    <dbReference type="NCBI Taxonomy" id="1768"/>
    <lineage>
        <taxon>Bacteria</taxon>
        <taxon>Bacillati</taxon>
        <taxon>Actinomycetota</taxon>
        <taxon>Actinomycetes</taxon>
        <taxon>Mycobacteriales</taxon>
        <taxon>Mycobacteriaceae</taxon>
        <taxon>Mycobacterium</taxon>
    </lineage>
</organism>
<accession>A0A1V3XJT4</accession>
<sequence length="47" mass="5073">MRFRRPPGNAPGGLRTAFGPGRPGYRATLLRIVRSGVGSSAHHRTET</sequence>
<name>A0A1V3XJT4_MYCKA</name>
<dbReference type="EMBL" id="MVBM01000002">
    <property type="protein sequence ID" value="OOK79392.1"/>
    <property type="molecule type" value="Genomic_DNA"/>
</dbReference>
<comment type="caution">
    <text evidence="2">The sequence shown here is derived from an EMBL/GenBank/DDBJ whole genome shotgun (WGS) entry which is preliminary data.</text>
</comment>
<evidence type="ECO:0000313" key="3">
    <source>
        <dbReference type="Proteomes" id="UP000189229"/>
    </source>
</evidence>
<gene>
    <name evidence="2" type="ORF">BZL30_2781</name>
</gene>